<dbReference type="GO" id="GO:0032259">
    <property type="term" value="P:methylation"/>
    <property type="evidence" value="ECO:0007669"/>
    <property type="project" value="UniProtKB-KW"/>
</dbReference>
<evidence type="ECO:0000256" key="4">
    <source>
        <dbReference type="ARBA" id="ARBA00022603"/>
    </source>
</evidence>
<keyword evidence="5" id="KW-0808">Transferase</keyword>
<dbReference type="EMBL" id="GISG01052840">
    <property type="protein sequence ID" value="MBA4625617.1"/>
    <property type="molecule type" value="Transcribed_RNA"/>
</dbReference>
<accession>A0A7C8YSR2</accession>
<dbReference type="GO" id="GO:0008757">
    <property type="term" value="F:S-adenosylmethionine-dependent methyltransferase activity"/>
    <property type="evidence" value="ECO:0007669"/>
    <property type="project" value="UniProtKB-ARBA"/>
</dbReference>
<dbReference type="FunFam" id="1.10.10.10:FF:000213">
    <property type="entry name" value="Coniferyl alcohol 9-O-methyltransferase"/>
    <property type="match status" value="1"/>
</dbReference>
<dbReference type="Pfam" id="PF08100">
    <property type="entry name" value="Dimerisation"/>
    <property type="match status" value="1"/>
</dbReference>
<dbReference type="PROSITE" id="PS51683">
    <property type="entry name" value="SAM_OMT_II"/>
    <property type="match status" value="1"/>
</dbReference>
<comment type="pathway">
    <text evidence="2">Aromatic compound metabolism.</text>
</comment>
<evidence type="ECO:0000256" key="2">
    <source>
        <dbReference type="ARBA" id="ARBA00005211"/>
    </source>
</evidence>
<dbReference type="SUPFAM" id="SSF53335">
    <property type="entry name" value="S-adenosyl-L-methionine-dependent methyltransferases"/>
    <property type="match status" value="1"/>
</dbReference>
<evidence type="ECO:0000313" key="10">
    <source>
        <dbReference type="EMBL" id="MBA4625617.1"/>
    </source>
</evidence>
<dbReference type="PIRSF" id="PIRSF005739">
    <property type="entry name" value="O-mtase"/>
    <property type="match status" value="1"/>
</dbReference>
<evidence type="ECO:0000256" key="1">
    <source>
        <dbReference type="ARBA" id="ARBA00004913"/>
    </source>
</evidence>
<dbReference type="Pfam" id="PF00891">
    <property type="entry name" value="Methyltransf_2"/>
    <property type="match status" value="1"/>
</dbReference>
<dbReference type="InterPro" id="IPR012967">
    <property type="entry name" value="COMT_dimerisation"/>
</dbReference>
<feature type="domain" description="O-methyltransferase dimerisation" evidence="9">
    <location>
        <begin position="22"/>
        <end position="109"/>
    </location>
</feature>
<dbReference type="AlphaFoldDB" id="A0A7C8YSR2"/>
<dbReference type="PANTHER" id="PTHR11746">
    <property type="entry name" value="O-METHYLTRANSFERASE"/>
    <property type="match status" value="1"/>
</dbReference>
<evidence type="ECO:0000256" key="5">
    <source>
        <dbReference type="ARBA" id="ARBA00022679"/>
    </source>
</evidence>
<keyword evidence="6" id="KW-0949">S-adenosyl-L-methionine</keyword>
<dbReference type="GO" id="GO:0046983">
    <property type="term" value="F:protein dimerization activity"/>
    <property type="evidence" value="ECO:0007669"/>
    <property type="project" value="InterPro"/>
</dbReference>
<organism evidence="10">
    <name type="scientific">Opuntia streptacantha</name>
    <name type="common">Prickly pear cactus</name>
    <name type="synonym">Opuntia cardona</name>
    <dbReference type="NCBI Taxonomy" id="393608"/>
    <lineage>
        <taxon>Eukaryota</taxon>
        <taxon>Viridiplantae</taxon>
        <taxon>Streptophyta</taxon>
        <taxon>Embryophyta</taxon>
        <taxon>Tracheophyta</taxon>
        <taxon>Spermatophyta</taxon>
        <taxon>Magnoliopsida</taxon>
        <taxon>eudicotyledons</taxon>
        <taxon>Gunneridae</taxon>
        <taxon>Pentapetalae</taxon>
        <taxon>Caryophyllales</taxon>
        <taxon>Cactineae</taxon>
        <taxon>Cactaceae</taxon>
        <taxon>Opuntioideae</taxon>
        <taxon>Opuntia</taxon>
    </lineage>
</organism>
<dbReference type="GO" id="GO:0008171">
    <property type="term" value="F:O-methyltransferase activity"/>
    <property type="evidence" value="ECO:0007669"/>
    <property type="project" value="InterPro"/>
</dbReference>
<dbReference type="FunFam" id="3.40.50.150:FF:000057">
    <property type="entry name" value="O-methyltransferase ZRP4"/>
    <property type="match status" value="1"/>
</dbReference>
<dbReference type="InterPro" id="IPR001077">
    <property type="entry name" value="COMT_C"/>
</dbReference>
<reference evidence="10" key="1">
    <citation type="journal article" date="2013" name="J. Plant Res.">
        <title>Effect of fungi and light on seed germination of three Opuntia species from semiarid lands of central Mexico.</title>
        <authorList>
            <person name="Delgado-Sanchez P."/>
            <person name="Jimenez-Bremont J.F."/>
            <person name="Guerrero-Gonzalez Mde L."/>
            <person name="Flores J."/>
        </authorList>
    </citation>
    <scope>NUCLEOTIDE SEQUENCE</scope>
    <source>
        <tissue evidence="10">Cladode</tissue>
    </source>
</reference>
<protein>
    <submittedName>
        <fullName evidence="10">Uncharacterized protein</fullName>
    </submittedName>
</protein>
<feature type="active site" description="Proton acceptor" evidence="7">
    <location>
        <position position="260"/>
    </location>
</feature>
<dbReference type="InterPro" id="IPR016461">
    <property type="entry name" value="COMT-like"/>
</dbReference>
<name>A0A7C8YSR2_OPUST</name>
<comment type="subunit">
    <text evidence="3">Homodimer.</text>
</comment>
<dbReference type="SUPFAM" id="SSF46785">
    <property type="entry name" value="Winged helix' DNA-binding domain"/>
    <property type="match status" value="1"/>
</dbReference>
<dbReference type="InterPro" id="IPR029063">
    <property type="entry name" value="SAM-dependent_MTases_sf"/>
</dbReference>
<evidence type="ECO:0000259" key="9">
    <source>
        <dbReference type="Pfam" id="PF08100"/>
    </source>
</evidence>
<proteinExistence type="predicted"/>
<comment type="pathway">
    <text evidence="1">Alkaloid biosynthesis.</text>
</comment>
<evidence type="ECO:0000256" key="3">
    <source>
        <dbReference type="ARBA" id="ARBA00011738"/>
    </source>
</evidence>
<reference evidence="10" key="2">
    <citation type="submission" date="2020-07" db="EMBL/GenBank/DDBJ databases">
        <authorList>
            <person name="Vera ALvarez R."/>
            <person name="Arias-Moreno D.M."/>
            <person name="Jimenez-Jacinto V."/>
            <person name="Jimenez-Bremont J.F."/>
            <person name="Swaminathan K."/>
            <person name="Moose S.P."/>
            <person name="Guerrero-Gonzalez M.L."/>
            <person name="Marino-Ramirez L."/>
            <person name="Landsman D."/>
            <person name="Rodriguez-Kessler M."/>
            <person name="Delgado-Sanchez P."/>
        </authorList>
    </citation>
    <scope>NUCLEOTIDE SEQUENCE</scope>
    <source>
        <tissue evidence="10">Cladode</tissue>
    </source>
</reference>
<evidence type="ECO:0000259" key="8">
    <source>
        <dbReference type="Pfam" id="PF00891"/>
    </source>
</evidence>
<dbReference type="Gene3D" id="3.40.50.150">
    <property type="entry name" value="Vaccinia Virus protein VP39"/>
    <property type="match status" value="1"/>
</dbReference>
<dbReference type="InterPro" id="IPR036390">
    <property type="entry name" value="WH_DNA-bd_sf"/>
</dbReference>
<evidence type="ECO:0000256" key="6">
    <source>
        <dbReference type="ARBA" id="ARBA00022691"/>
    </source>
</evidence>
<sequence>MDFANLASSQIKELLEAQSHVWNHNYSFHNSMALRCAVQLGIPDAIQKHGQPIGLTELANALAIHPMKFPSLYRLMHFLVRSNFFFEKKLDNGEAVFDLTLNSKLLVKSHPLSLAPFVLNTMIDPSLHFSIWLRNGALSPFHIAYGKSIWEHASCSSEFNEYFNHAMASDARIVSAALVNSEEAKCIFHGIESIVDVGGGNGTMAKAIVEAFSGIKCTVLDLPHVVEGLPAGKHNIVYMGGDMFKAIPPAQVVLLKWILHDWSDEDCVKILQRCKEAIPSKEQGGKVIIIEVVMEDHKDDPKHINTHLLLDMQMMSLNFGGKERTEAEWKKLFLDARFNNGYKIFPILGPRSVIEIYP</sequence>
<dbReference type="Gene3D" id="1.10.10.10">
    <property type="entry name" value="Winged helix-like DNA-binding domain superfamily/Winged helix DNA-binding domain"/>
    <property type="match status" value="1"/>
</dbReference>
<keyword evidence="4" id="KW-0489">Methyltransferase</keyword>
<dbReference type="InterPro" id="IPR036388">
    <property type="entry name" value="WH-like_DNA-bd_sf"/>
</dbReference>
<evidence type="ECO:0000256" key="7">
    <source>
        <dbReference type="PIRSR" id="PIRSR005739-1"/>
    </source>
</evidence>
<feature type="domain" description="O-methyltransferase C-terminal" evidence="8">
    <location>
        <begin position="133"/>
        <end position="338"/>
    </location>
</feature>